<gene>
    <name evidence="1" type="ORF">Bca52824_034814</name>
</gene>
<evidence type="ECO:0000313" key="2">
    <source>
        <dbReference type="Proteomes" id="UP000886595"/>
    </source>
</evidence>
<evidence type="ECO:0000313" key="1">
    <source>
        <dbReference type="EMBL" id="KAG2298342.1"/>
    </source>
</evidence>
<dbReference type="Proteomes" id="UP000886595">
    <property type="component" value="Unassembled WGS sequence"/>
</dbReference>
<name>A0A8X7S200_BRACI</name>
<keyword evidence="2" id="KW-1185">Reference proteome</keyword>
<dbReference type="OrthoDB" id="1735771at2759"/>
<organism evidence="1 2">
    <name type="scientific">Brassica carinata</name>
    <name type="common">Ethiopian mustard</name>
    <name type="synonym">Abyssinian cabbage</name>
    <dbReference type="NCBI Taxonomy" id="52824"/>
    <lineage>
        <taxon>Eukaryota</taxon>
        <taxon>Viridiplantae</taxon>
        <taxon>Streptophyta</taxon>
        <taxon>Embryophyta</taxon>
        <taxon>Tracheophyta</taxon>
        <taxon>Spermatophyta</taxon>
        <taxon>Magnoliopsida</taxon>
        <taxon>eudicotyledons</taxon>
        <taxon>Gunneridae</taxon>
        <taxon>Pentapetalae</taxon>
        <taxon>rosids</taxon>
        <taxon>malvids</taxon>
        <taxon>Brassicales</taxon>
        <taxon>Brassicaceae</taxon>
        <taxon>Brassiceae</taxon>
        <taxon>Brassica</taxon>
    </lineage>
</organism>
<reference evidence="1 2" key="1">
    <citation type="submission" date="2020-02" db="EMBL/GenBank/DDBJ databases">
        <authorList>
            <person name="Ma Q."/>
            <person name="Huang Y."/>
            <person name="Song X."/>
            <person name="Pei D."/>
        </authorList>
    </citation>
    <scope>NUCLEOTIDE SEQUENCE [LARGE SCALE GENOMIC DNA]</scope>
    <source>
        <strain evidence="1">Sxm20200214</strain>
        <tissue evidence="1">Leaf</tissue>
    </source>
</reference>
<accession>A0A8X7S200</accession>
<dbReference type="AlphaFoldDB" id="A0A8X7S200"/>
<proteinExistence type="predicted"/>
<sequence>MASFERFNDMYDSKLKPKILRNVLSEYVPNEKQPLVSFLSIGRVDHLHTQAPIRASVVFI</sequence>
<comment type="caution">
    <text evidence="1">The sequence shown here is derived from an EMBL/GenBank/DDBJ whole genome shotgun (WGS) entry which is preliminary data.</text>
</comment>
<dbReference type="EMBL" id="JAAMPC010000008">
    <property type="protein sequence ID" value="KAG2298342.1"/>
    <property type="molecule type" value="Genomic_DNA"/>
</dbReference>
<protein>
    <submittedName>
        <fullName evidence="1">Uncharacterized protein</fullName>
    </submittedName>
</protein>